<feature type="domain" description="EamA" evidence="2">
    <location>
        <begin position="8"/>
        <end position="139"/>
    </location>
</feature>
<name>A0A1H7TH51_9RHOB</name>
<keyword evidence="1" id="KW-0472">Membrane</keyword>
<evidence type="ECO:0000313" key="3">
    <source>
        <dbReference type="EMBL" id="SEL83147.1"/>
    </source>
</evidence>
<feature type="transmembrane region" description="Helical" evidence="1">
    <location>
        <begin position="180"/>
        <end position="205"/>
    </location>
</feature>
<feature type="transmembrane region" description="Helical" evidence="1">
    <location>
        <begin position="211"/>
        <end position="229"/>
    </location>
</feature>
<keyword evidence="1" id="KW-1133">Transmembrane helix</keyword>
<feature type="transmembrane region" description="Helical" evidence="1">
    <location>
        <begin position="37"/>
        <end position="54"/>
    </location>
</feature>
<dbReference type="InterPro" id="IPR000620">
    <property type="entry name" value="EamA_dom"/>
</dbReference>
<feature type="transmembrane region" description="Helical" evidence="1">
    <location>
        <begin position="63"/>
        <end position="82"/>
    </location>
</feature>
<dbReference type="RefSeq" id="WP_093037765.1">
    <property type="nucleotide sequence ID" value="NZ_FOAG01000008.1"/>
</dbReference>
<evidence type="ECO:0000256" key="1">
    <source>
        <dbReference type="SAM" id="Phobius"/>
    </source>
</evidence>
<dbReference type="Pfam" id="PF00892">
    <property type="entry name" value="EamA"/>
    <property type="match status" value="1"/>
</dbReference>
<evidence type="ECO:0000259" key="2">
    <source>
        <dbReference type="Pfam" id="PF00892"/>
    </source>
</evidence>
<evidence type="ECO:0000313" key="4">
    <source>
        <dbReference type="Proteomes" id="UP000199582"/>
    </source>
</evidence>
<feature type="transmembrane region" description="Helical" evidence="1">
    <location>
        <begin position="94"/>
        <end position="116"/>
    </location>
</feature>
<dbReference type="InterPro" id="IPR037185">
    <property type="entry name" value="EmrE-like"/>
</dbReference>
<keyword evidence="1" id="KW-0812">Transmembrane</keyword>
<dbReference type="PANTHER" id="PTHR22911">
    <property type="entry name" value="ACYL-MALONYL CONDENSING ENZYME-RELATED"/>
    <property type="match status" value="1"/>
</dbReference>
<feature type="transmembrane region" description="Helical" evidence="1">
    <location>
        <begin position="241"/>
        <end position="260"/>
    </location>
</feature>
<gene>
    <name evidence="3" type="ORF">SAMN05443999_108149</name>
</gene>
<sequence>MTRHPLFGLALATFGALMLTPDALFMRWSGMGGYQMVGWRGLLMGAVMLVLWALTSGHRLRDLGILGGGFGIGIVVCQYFNATLFSLGIAHAPVAVVLFAVATVPVFAALFARVIIGEPTRTATWVTIAAVMAGIALAVFGGGHDGVTFDRAALWGALAGLGVAMVLALNFVILRARPELPILLVIGLGAVLAGATGVIVTGPAAMMQGEVWAIAVCGLVILPVSFFALSLASRYTHASNVSLLLLLETVLGPLWVWLGTGEGPTGMMLAGGVIVVGSLAIYLWFAGKRAARRAQVAGT</sequence>
<dbReference type="STRING" id="1287727.SAMN05443999_108149"/>
<dbReference type="Proteomes" id="UP000199582">
    <property type="component" value="Unassembled WGS sequence"/>
</dbReference>
<protein>
    <submittedName>
        <fullName evidence="3">EamA-like transporter family protein</fullName>
    </submittedName>
</protein>
<keyword evidence="4" id="KW-1185">Reference proteome</keyword>
<reference evidence="3 4" key="1">
    <citation type="submission" date="2016-10" db="EMBL/GenBank/DDBJ databases">
        <authorList>
            <person name="de Groot N.N."/>
        </authorList>
    </citation>
    <scope>NUCLEOTIDE SEQUENCE [LARGE SCALE GENOMIC DNA]</scope>
    <source>
        <strain evidence="3 4">DSM 100674</strain>
    </source>
</reference>
<organism evidence="3 4">
    <name type="scientific">Roseovarius azorensis</name>
    <dbReference type="NCBI Taxonomy" id="1287727"/>
    <lineage>
        <taxon>Bacteria</taxon>
        <taxon>Pseudomonadati</taxon>
        <taxon>Pseudomonadota</taxon>
        <taxon>Alphaproteobacteria</taxon>
        <taxon>Rhodobacterales</taxon>
        <taxon>Roseobacteraceae</taxon>
        <taxon>Roseovarius</taxon>
    </lineage>
</organism>
<dbReference type="OrthoDB" id="9810239at2"/>
<dbReference type="EMBL" id="FOAG01000008">
    <property type="protein sequence ID" value="SEL83147.1"/>
    <property type="molecule type" value="Genomic_DNA"/>
</dbReference>
<accession>A0A1H7TH51</accession>
<feature type="transmembrane region" description="Helical" evidence="1">
    <location>
        <begin position="152"/>
        <end position="173"/>
    </location>
</feature>
<dbReference type="AlphaFoldDB" id="A0A1H7TH51"/>
<feature type="transmembrane region" description="Helical" evidence="1">
    <location>
        <begin position="266"/>
        <end position="285"/>
    </location>
</feature>
<dbReference type="SUPFAM" id="SSF103481">
    <property type="entry name" value="Multidrug resistance efflux transporter EmrE"/>
    <property type="match status" value="2"/>
</dbReference>
<dbReference type="PANTHER" id="PTHR22911:SF137">
    <property type="entry name" value="SOLUTE CARRIER FAMILY 35 MEMBER G2-RELATED"/>
    <property type="match status" value="1"/>
</dbReference>
<feature type="transmembrane region" description="Helical" evidence="1">
    <location>
        <begin position="123"/>
        <end position="140"/>
    </location>
</feature>
<proteinExistence type="predicted"/>
<dbReference type="GO" id="GO:0016020">
    <property type="term" value="C:membrane"/>
    <property type="evidence" value="ECO:0007669"/>
    <property type="project" value="InterPro"/>
</dbReference>